<organism evidence="2 3">
    <name type="scientific">Streptomyces hydrogenans</name>
    <dbReference type="NCBI Taxonomy" id="1873719"/>
    <lineage>
        <taxon>Bacteria</taxon>
        <taxon>Bacillati</taxon>
        <taxon>Actinomycetota</taxon>
        <taxon>Actinomycetes</taxon>
        <taxon>Kitasatosporales</taxon>
        <taxon>Streptomycetaceae</taxon>
        <taxon>Streptomyces</taxon>
    </lineage>
</organism>
<comment type="caution">
    <text evidence="2">The sequence shown here is derived from an EMBL/GenBank/DDBJ whole genome shotgun (WGS) entry which is preliminary data.</text>
</comment>
<evidence type="ECO:0000256" key="1">
    <source>
        <dbReference type="SAM" id="MobiDB-lite"/>
    </source>
</evidence>
<dbReference type="EMBL" id="BNDW01000016">
    <property type="protein sequence ID" value="GHI20498.1"/>
    <property type="molecule type" value="Genomic_DNA"/>
</dbReference>
<gene>
    <name evidence="2" type="ORF">Shyd_18690</name>
</gene>
<proteinExistence type="predicted"/>
<protein>
    <submittedName>
        <fullName evidence="2">Uncharacterized protein</fullName>
    </submittedName>
</protein>
<evidence type="ECO:0000313" key="3">
    <source>
        <dbReference type="Proteomes" id="UP001052739"/>
    </source>
</evidence>
<sequence length="59" mass="6575">MLAIVDERRESARAETNSSHVSSPGRPFSPIRAQSLRSVYGRSRASSLDRASWYIQPAI</sequence>
<keyword evidence="3" id="KW-1185">Reference proteome</keyword>
<feature type="compositionally biased region" description="Basic and acidic residues" evidence="1">
    <location>
        <begin position="1"/>
        <end position="13"/>
    </location>
</feature>
<feature type="region of interest" description="Disordered" evidence="1">
    <location>
        <begin position="1"/>
        <end position="30"/>
    </location>
</feature>
<evidence type="ECO:0000313" key="2">
    <source>
        <dbReference type="EMBL" id="GHI20498.1"/>
    </source>
</evidence>
<reference evidence="2" key="1">
    <citation type="submission" date="2024-05" db="EMBL/GenBank/DDBJ databases">
        <title>Whole genome shotgun sequence of Streptomyces hydrogenans NBRC 13475.</title>
        <authorList>
            <person name="Komaki H."/>
            <person name="Tamura T."/>
        </authorList>
    </citation>
    <scope>NUCLEOTIDE SEQUENCE</scope>
    <source>
        <strain evidence="2">NBRC 13475</strain>
    </source>
</reference>
<accession>A0ABQ3P654</accession>
<dbReference type="Proteomes" id="UP001052739">
    <property type="component" value="Unassembled WGS sequence"/>
</dbReference>
<name>A0ABQ3P654_9ACTN</name>